<comment type="catalytic activity">
    <reaction evidence="9">
        <text>ATP + H2O = ADP + phosphate + H(+)</text>
        <dbReference type="Rhea" id="RHEA:13065"/>
        <dbReference type="ChEBI" id="CHEBI:15377"/>
        <dbReference type="ChEBI" id="CHEBI:15378"/>
        <dbReference type="ChEBI" id="CHEBI:30616"/>
        <dbReference type="ChEBI" id="CHEBI:43474"/>
        <dbReference type="ChEBI" id="CHEBI:456216"/>
        <dbReference type="EC" id="3.6.4.13"/>
    </reaction>
</comment>
<dbReference type="FunFam" id="3.40.50.300:FF:000007">
    <property type="entry name" value="Pre-mRNA-splicing factor ATP-dependent RNA helicase"/>
    <property type="match status" value="1"/>
</dbReference>
<dbReference type="InterPro" id="IPR002464">
    <property type="entry name" value="DNA/RNA_helicase_DEAH_CS"/>
</dbReference>
<keyword evidence="4" id="KW-0547">Nucleotide-binding</keyword>
<dbReference type="FunFam" id="3.40.50.300:FF:000594">
    <property type="entry name" value="Pre-mRNA-splicing factor ATP-dependent RNA helicase"/>
    <property type="match status" value="1"/>
</dbReference>
<dbReference type="GO" id="GO:0006397">
    <property type="term" value="P:mRNA processing"/>
    <property type="evidence" value="ECO:0007669"/>
    <property type="project" value="UniProtKB-KW"/>
</dbReference>
<keyword evidence="7" id="KW-0067">ATP-binding</keyword>
<name>A0A1Y1HSI3_KLENI</name>
<feature type="region of interest" description="Disordered" evidence="12">
    <location>
        <begin position="390"/>
        <end position="413"/>
    </location>
</feature>
<dbReference type="GO" id="GO:0003724">
    <property type="term" value="F:RNA helicase activity"/>
    <property type="evidence" value="ECO:0007669"/>
    <property type="project" value="UniProtKB-EC"/>
</dbReference>
<dbReference type="GO" id="GO:0005524">
    <property type="term" value="F:ATP binding"/>
    <property type="evidence" value="ECO:0007669"/>
    <property type="project" value="UniProtKB-KW"/>
</dbReference>
<evidence type="ECO:0000256" key="3">
    <source>
        <dbReference type="ARBA" id="ARBA00022728"/>
    </source>
</evidence>
<dbReference type="Gene3D" id="1.20.120.1080">
    <property type="match status" value="1"/>
</dbReference>
<evidence type="ECO:0000256" key="4">
    <source>
        <dbReference type="ARBA" id="ARBA00022741"/>
    </source>
</evidence>
<gene>
    <name evidence="15" type="ORF">KFL_000850100</name>
</gene>
<dbReference type="PANTHER" id="PTHR18934">
    <property type="entry name" value="ATP-DEPENDENT RNA HELICASE"/>
    <property type="match status" value="1"/>
</dbReference>
<dbReference type="PANTHER" id="PTHR18934:SF83">
    <property type="entry name" value="PRE-MRNA-SPLICING FACTOR ATP-DEPENDENT RNA HELICASE DHX16"/>
    <property type="match status" value="1"/>
</dbReference>
<reference evidence="15 16" key="1">
    <citation type="journal article" date="2014" name="Nat. Commun.">
        <title>Klebsormidium flaccidum genome reveals primary factors for plant terrestrial adaptation.</title>
        <authorList>
            <person name="Hori K."/>
            <person name="Maruyama F."/>
            <person name="Fujisawa T."/>
            <person name="Togashi T."/>
            <person name="Yamamoto N."/>
            <person name="Seo M."/>
            <person name="Sato S."/>
            <person name="Yamada T."/>
            <person name="Mori H."/>
            <person name="Tajima N."/>
            <person name="Moriyama T."/>
            <person name="Ikeuchi M."/>
            <person name="Watanabe M."/>
            <person name="Wada H."/>
            <person name="Kobayashi K."/>
            <person name="Saito M."/>
            <person name="Masuda T."/>
            <person name="Sasaki-Sekimoto Y."/>
            <person name="Mashiguchi K."/>
            <person name="Awai K."/>
            <person name="Shimojima M."/>
            <person name="Masuda S."/>
            <person name="Iwai M."/>
            <person name="Nobusawa T."/>
            <person name="Narise T."/>
            <person name="Kondo S."/>
            <person name="Saito H."/>
            <person name="Sato R."/>
            <person name="Murakawa M."/>
            <person name="Ihara Y."/>
            <person name="Oshima-Yamada Y."/>
            <person name="Ohtaka K."/>
            <person name="Satoh M."/>
            <person name="Sonobe K."/>
            <person name="Ishii M."/>
            <person name="Ohtani R."/>
            <person name="Kanamori-Sato M."/>
            <person name="Honoki R."/>
            <person name="Miyazaki D."/>
            <person name="Mochizuki H."/>
            <person name="Umetsu J."/>
            <person name="Higashi K."/>
            <person name="Shibata D."/>
            <person name="Kamiya Y."/>
            <person name="Sato N."/>
            <person name="Nakamura Y."/>
            <person name="Tabata S."/>
            <person name="Ida S."/>
            <person name="Kurokawa K."/>
            <person name="Ohta H."/>
        </authorList>
    </citation>
    <scope>NUCLEOTIDE SEQUENCE [LARGE SCALE GENOMIC DNA]</scope>
    <source>
        <strain evidence="15 16">NIES-2285</strain>
    </source>
</reference>
<feature type="compositionally biased region" description="Basic residues" evidence="12">
    <location>
        <begin position="128"/>
        <end position="140"/>
    </location>
</feature>
<evidence type="ECO:0000256" key="9">
    <source>
        <dbReference type="ARBA" id="ARBA00047984"/>
    </source>
</evidence>
<keyword evidence="6 15" id="KW-0347">Helicase</keyword>
<dbReference type="OrthoDB" id="10253254at2759"/>
<dbReference type="InterPro" id="IPR014001">
    <property type="entry name" value="Helicase_ATP-bd"/>
</dbReference>
<dbReference type="AlphaFoldDB" id="A0A1Y1HSI3"/>
<accession>A0A1Y1HSI3</accession>
<keyword evidence="3" id="KW-0747">Spliceosome</keyword>
<dbReference type="Gene3D" id="3.40.50.300">
    <property type="entry name" value="P-loop containing nucleotide triphosphate hydrolases"/>
    <property type="match status" value="2"/>
</dbReference>
<dbReference type="InterPro" id="IPR001650">
    <property type="entry name" value="Helicase_C-like"/>
</dbReference>
<dbReference type="Pfam" id="PF04408">
    <property type="entry name" value="WHD_HA2"/>
    <property type="match status" value="1"/>
</dbReference>
<comment type="similarity">
    <text evidence="10">Belongs to the DEAD box helicase family. DEAH subfamily. PRP2 sub-subfamily.</text>
</comment>
<dbReference type="PROSITE" id="PS51194">
    <property type="entry name" value="HELICASE_CTER"/>
    <property type="match status" value="1"/>
</dbReference>
<evidence type="ECO:0000256" key="8">
    <source>
        <dbReference type="ARBA" id="ARBA00023187"/>
    </source>
</evidence>
<dbReference type="SMART" id="SM00490">
    <property type="entry name" value="HELICc"/>
    <property type="match status" value="1"/>
</dbReference>
<keyword evidence="8" id="KW-0508">mRNA splicing</keyword>
<dbReference type="Proteomes" id="UP000054558">
    <property type="component" value="Unassembled WGS sequence"/>
</dbReference>
<evidence type="ECO:0000259" key="13">
    <source>
        <dbReference type="PROSITE" id="PS51192"/>
    </source>
</evidence>
<dbReference type="GO" id="GO:0016787">
    <property type="term" value="F:hydrolase activity"/>
    <property type="evidence" value="ECO:0007669"/>
    <property type="project" value="UniProtKB-KW"/>
</dbReference>
<dbReference type="SMART" id="SM00487">
    <property type="entry name" value="DEXDc"/>
    <property type="match status" value="1"/>
</dbReference>
<dbReference type="InterPro" id="IPR011709">
    <property type="entry name" value="DEAD-box_helicase_OB_fold"/>
</dbReference>
<dbReference type="GO" id="GO:0008380">
    <property type="term" value="P:RNA splicing"/>
    <property type="evidence" value="ECO:0007669"/>
    <property type="project" value="UniProtKB-KW"/>
</dbReference>
<evidence type="ECO:0000256" key="1">
    <source>
        <dbReference type="ARBA" id="ARBA00012552"/>
    </source>
</evidence>
<organism evidence="15 16">
    <name type="scientific">Klebsormidium nitens</name>
    <name type="common">Green alga</name>
    <name type="synonym">Ulothrix nitens</name>
    <dbReference type="NCBI Taxonomy" id="105231"/>
    <lineage>
        <taxon>Eukaryota</taxon>
        <taxon>Viridiplantae</taxon>
        <taxon>Streptophyta</taxon>
        <taxon>Klebsormidiophyceae</taxon>
        <taxon>Klebsormidiales</taxon>
        <taxon>Klebsormidiaceae</taxon>
        <taxon>Klebsormidium</taxon>
    </lineage>
</organism>
<feature type="compositionally biased region" description="Basic and acidic residues" evidence="12">
    <location>
        <begin position="396"/>
        <end position="413"/>
    </location>
</feature>
<dbReference type="InterPro" id="IPR007502">
    <property type="entry name" value="Helicase-assoc_dom"/>
</dbReference>
<sequence>MDEKSLRLWVSDQLYSLLGYAEANLEAYIITLAKRASSSEALAGLLAGQLGDGKVTPSEVAQFAQALYDNVPHKGPARKAYQEEVRVAAEYARKQQRYALIEADPDEDADVPSTSAPAPEPAGGSSRRGSKQKKHLRKKKGSDDDAGSSDDGVVRPAPKRSRRRGDASEEEDDEERERRAERERDQAERADFEDRLREKDEASTKKVVEPKLSKAQRAEAEKRAKGEADREMVPSLRDVSRQEYLAKREAQKLAELRDELLDAEMLFKGVKLTRAEEAELAYKRQVYQLALQRAAKLEEKEDGYHMPTAYDEDKMGHVKRFDVALDRYKEPETDAATPWAEQDTWEKKQLGNATLTFGAKDRKQAGEEYEYVFEDQIDFIQSELLAGADEGEEPEDLKKEAASQARTAHEKMQEGRKQLPMFVYREELLKAIADHQVLVIVGETGSGKTTQIPQYLHEEGYTKRGKVGCTQPRRVAAMSVAARVAEEVGCKLGNEVGYSIRFEDCTSDKTVIKYMTDGMLLREFLGEPDLASYSVMMIDEAHERTLHTDILFGLVKDIARFRPDIKLLISSATLDAEKFSEYFDGAPIFRIPGRRYPVDILYTKAPEADYLDAAVVTVLQIHVTQPAGDVLVFFTGQEEIEAAEEILKGRLRGLGTKVAELLICPIYANLPSDLQAKIFEPTPEGARKVVLATNIAETSLTIDGIKYVIDPGFCKQKSYNPKSGMESLIVTPISKASANQRAGRAGRTSPGKCFRLYTAWSYQHELDDNTVPEIQRTNLGNVVLMLKSLGINDLLNFDFMDPPPAETLLKALEQLYALGALNDRGELTKMGRRMAEFPVDPMLAKMLIASEKYGCVDETVSVAAMLSVGNAIFYRPKDKQVHADNARANFNMGNVGDHLALLNVYRSWAETNFSTQWCFENFVQPRSMKRARDIRDQLEGLMERVEIEIVSNPGDLDAIKKTIAAGFFYHTAKLQKTGAYRTVKNPQTVFIHPSSGLAEVLPRWVVYHELVYTTKEYMRNVIEIKPDWLVEIAPHYYKLKDVEDAAGHKMPKGKGRAALDG</sequence>
<dbReference type="OMA" id="PLDPMMS"/>
<dbReference type="PROSITE" id="PS51192">
    <property type="entry name" value="HELICASE_ATP_BIND_1"/>
    <property type="match status" value="1"/>
</dbReference>
<dbReference type="SMART" id="SM00847">
    <property type="entry name" value="HA2"/>
    <property type="match status" value="1"/>
</dbReference>
<dbReference type="SUPFAM" id="SSF52540">
    <property type="entry name" value="P-loop containing nucleoside triphosphate hydrolases"/>
    <property type="match status" value="1"/>
</dbReference>
<proteinExistence type="inferred from homology"/>
<feature type="domain" description="Helicase ATP-binding" evidence="13">
    <location>
        <begin position="429"/>
        <end position="592"/>
    </location>
</feature>
<dbReference type="InterPro" id="IPR011545">
    <property type="entry name" value="DEAD/DEAH_box_helicase_dom"/>
</dbReference>
<dbReference type="STRING" id="105231.A0A1Y1HSI3"/>
<dbReference type="Pfam" id="PF00270">
    <property type="entry name" value="DEAD"/>
    <property type="match status" value="1"/>
</dbReference>
<dbReference type="Pfam" id="PF07717">
    <property type="entry name" value="OB_NTP_bind"/>
    <property type="match status" value="1"/>
</dbReference>
<dbReference type="EMBL" id="DF237034">
    <property type="protein sequence ID" value="GAQ81594.1"/>
    <property type="molecule type" value="Genomic_DNA"/>
</dbReference>
<dbReference type="InterPro" id="IPR048333">
    <property type="entry name" value="HA2_WH"/>
</dbReference>
<dbReference type="GO" id="GO:0003723">
    <property type="term" value="F:RNA binding"/>
    <property type="evidence" value="ECO:0000318"/>
    <property type="project" value="GO_Central"/>
</dbReference>
<evidence type="ECO:0000256" key="5">
    <source>
        <dbReference type="ARBA" id="ARBA00022801"/>
    </source>
</evidence>
<evidence type="ECO:0000256" key="12">
    <source>
        <dbReference type="SAM" id="MobiDB-lite"/>
    </source>
</evidence>
<feature type="compositionally biased region" description="Basic and acidic residues" evidence="12">
    <location>
        <begin position="176"/>
        <end position="243"/>
    </location>
</feature>
<dbReference type="InterPro" id="IPR027417">
    <property type="entry name" value="P-loop_NTPase"/>
</dbReference>
<dbReference type="CDD" id="cd17974">
    <property type="entry name" value="DEXHc_DHX16"/>
    <property type="match status" value="1"/>
</dbReference>
<evidence type="ECO:0000313" key="16">
    <source>
        <dbReference type="Proteomes" id="UP000054558"/>
    </source>
</evidence>
<evidence type="ECO:0000256" key="2">
    <source>
        <dbReference type="ARBA" id="ARBA00022664"/>
    </source>
</evidence>
<evidence type="ECO:0000256" key="11">
    <source>
        <dbReference type="ARBA" id="ARBA00077342"/>
    </source>
</evidence>
<evidence type="ECO:0000256" key="6">
    <source>
        <dbReference type="ARBA" id="ARBA00022806"/>
    </source>
</evidence>
<dbReference type="Pfam" id="PF21010">
    <property type="entry name" value="HA2_C"/>
    <property type="match status" value="1"/>
</dbReference>
<dbReference type="Pfam" id="PF00271">
    <property type="entry name" value="Helicase_C"/>
    <property type="match status" value="1"/>
</dbReference>
<keyword evidence="5" id="KW-0378">Hydrolase</keyword>
<evidence type="ECO:0000256" key="7">
    <source>
        <dbReference type="ARBA" id="ARBA00022840"/>
    </source>
</evidence>
<dbReference type="FunFam" id="1.20.120.1080:FF:000001">
    <property type="entry name" value="Pre-mRNA-splicing factor ATP-dependent RNA helicase"/>
    <property type="match status" value="1"/>
</dbReference>
<evidence type="ECO:0000259" key="14">
    <source>
        <dbReference type="PROSITE" id="PS51194"/>
    </source>
</evidence>
<feature type="region of interest" description="Disordered" evidence="12">
    <location>
        <begin position="102"/>
        <end position="243"/>
    </location>
</feature>
<dbReference type="CDD" id="cd18791">
    <property type="entry name" value="SF2_C_RHA"/>
    <property type="match status" value="1"/>
</dbReference>
<protein>
    <recommendedName>
        <fullName evidence="1">RNA helicase</fullName>
        <ecNumber evidence="1">3.6.4.13</ecNumber>
    </recommendedName>
    <alternativeName>
        <fullName evidence="11">DEAH RNA helicase homolog PRP2</fullName>
    </alternativeName>
</protein>
<dbReference type="GO" id="GO:0005681">
    <property type="term" value="C:spliceosomal complex"/>
    <property type="evidence" value="ECO:0007669"/>
    <property type="project" value="UniProtKB-KW"/>
</dbReference>
<feature type="domain" description="Helicase C-terminal" evidence="14">
    <location>
        <begin position="617"/>
        <end position="790"/>
    </location>
</feature>
<dbReference type="EC" id="3.6.4.13" evidence="1"/>
<evidence type="ECO:0000313" key="15">
    <source>
        <dbReference type="EMBL" id="GAQ81594.1"/>
    </source>
</evidence>
<dbReference type="PROSITE" id="PS00690">
    <property type="entry name" value="DEAH_ATP_HELICASE"/>
    <property type="match status" value="1"/>
</dbReference>
<dbReference type="GO" id="GO:0004386">
    <property type="term" value="F:helicase activity"/>
    <property type="evidence" value="ECO:0000318"/>
    <property type="project" value="GO_Central"/>
</dbReference>
<keyword evidence="2" id="KW-0507">mRNA processing</keyword>
<keyword evidence="16" id="KW-1185">Reference proteome</keyword>
<evidence type="ECO:0000256" key="10">
    <source>
        <dbReference type="ARBA" id="ARBA00061257"/>
    </source>
</evidence>